<dbReference type="GO" id="GO:0016020">
    <property type="term" value="C:membrane"/>
    <property type="evidence" value="ECO:0007669"/>
    <property type="project" value="UniProtKB-SubCell"/>
</dbReference>
<dbReference type="SUPFAM" id="SSF58104">
    <property type="entry name" value="Methyl-accepting chemotaxis protein (MCP) signaling domain"/>
    <property type="match status" value="1"/>
</dbReference>
<dbReference type="SMART" id="SM00283">
    <property type="entry name" value="MA"/>
    <property type="match status" value="1"/>
</dbReference>
<dbReference type="GO" id="GO:0007165">
    <property type="term" value="P:signal transduction"/>
    <property type="evidence" value="ECO:0007669"/>
    <property type="project" value="UniProtKB-KW"/>
</dbReference>
<dbReference type="AlphaFoldDB" id="A0A4Q2U2F6"/>
<evidence type="ECO:0000259" key="5">
    <source>
        <dbReference type="PROSITE" id="PS50111"/>
    </source>
</evidence>
<evidence type="ECO:0000313" key="7">
    <source>
        <dbReference type="EMBL" id="RYC29031.1"/>
    </source>
</evidence>
<dbReference type="Gene3D" id="6.10.340.10">
    <property type="match status" value="1"/>
</dbReference>
<dbReference type="SMART" id="SM00304">
    <property type="entry name" value="HAMP"/>
    <property type="match status" value="2"/>
</dbReference>
<feature type="domain" description="HAMP" evidence="6">
    <location>
        <begin position="197"/>
        <end position="250"/>
    </location>
</feature>
<dbReference type="OrthoDB" id="3378718at2"/>
<dbReference type="GO" id="GO:0006935">
    <property type="term" value="P:chemotaxis"/>
    <property type="evidence" value="ECO:0007669"/>
    <property type="project" value="UniProtKB-KW"/>
</dbReference>
<dbReference type="Proteomes" id="UP000290759">
    <property type="component" value="Unassembled WGS sequence"/>
</dbReference>
<evidence type="ECO:0000259" key="6">
    <source>
        <dbReference type="PROSITE" id="PS50885"/>
    </source>
</evidence>
<dbReference type="PANTHER" id="PTHR43531:SF11">
    <property type="entry name" value="METHYL-ACCEPTING CHEMOTAXIS PROTEIN 3"/>
    <property type="match status" value="1"/>
</dbReference>
<protein>
    <submittedName>
        <fullName evidence="7">Methyl-accepting chemotaxis protein</fullName>
    </submittedName>
</protein>
<organism evidence="7 8">
    <name type="scientific">Lichenibacterium minor</name>
    <dbReference type="NCBI Taxonomy" id="2316528"/>
    <lineage>
        <taxon>Bacteria</taxon>
        <taxon>Pseudomonadati</taxon>
        <taxon>Pseudomonadota</taxon>
        <taxon>Alphaproteobacteria</taxon>
        <taxon>Hyphomicrobiales</taxon>
        <taxon>Lichenihabitantaceae</taxon>
        <taxon>Lichenibacterium</taxon>
    </lineage>
</organism>
<proteinExistence type="inferred from homology"/>
<dbReference type="Pfam" id="PF00672">
    <property type="entry name" value="HAMP"/>
    <property type="match status" value="1"/>
</dbReference>
<gene>
    <name evidence="7" type="ORF">D3273_26150</name>
</gene>
<dbReference type="Pfam" id="PF00015">
    <property type="entry name" value="MCPsignal"/>
    <property type="match status" value="1"/>
</dbReference>
<reference evidence="7 8" key="2">
    <citation type="submission" date="2019-02" db="EMBL/GenBank/DDBJ databases">
        <title>'Lichenibacterium ramalinii' gen. nov. sp. nov., 'Lichenibacterium minor' gen. nov. sp. nov.</title>
        <authorList>
            <person name="Pankratov T."/>
        </authorList>
    </citation>
    <scope>NUCLEOTIDE SEQUENCE [LARGE SCALE GENOMIC DNA]</scope>
    <source>
        <strain evidence="7 8">RmlP026</strain>
    </source>
</reference>
<sequence length="593" mass="62608">MAMFIGALGPLEIGVNAVELRIAEADPALVARISVARSATELRDYAGQIGSVFTAALATNRPLSTTELARYDRLTGHADALVHTIELAHAKLADSARLGSAFDGITGHYLIEGRKIVADIADQSRSGKSVGMSPADLAKIYVPQMASIIAFRDGVVESTQAVLGDESSAQLNALRTNALVSVVLLCVMVSIAYVFRQRVVRPITSLTACMGALASGDHGIVVPAAHQKDEIGDMAAAVEVFRRSAIRNVALEIEAEESRRRAEAERTAVQLRAESEAEVRLEVATSSLALGLQGLASGDMCCEITDPFSPQFEALRRDFNSSVIQLRNVLQAVRLSTGAVSGGSEEISHASEDLSRRTEQQAASLEETAAALDEITTTVEKTAQGAKLADAAVSRVKIGSEESGQVVRQAVEAMRSIDQTSEQVTQIIGVIDEIAFQTNLLALNAGVEAARAGDAGRGFAVVASEVRALAQRSASAAKDIKVLIATSRVEVKRGVDLVGRTGVVLGGIAEQVSEISALVADIAASAHEQASSLHEVNTAMHRMDQVTQQNAAMVEETTAASRSLAQESQTLATLVTRFRIGRDDKVPRLSLVG</sequence>
<keyword evidence="4" id="KW-0807">Transducer</keyword>
<dbReference type="InterPro" id="IPR004089">
    <property type="entry name" value="MCPsignal_dom"/>
</dbReference>
<feature type="domain" description="Methyl-accepting transducer" evidence="5">
    <location>
        <begin position="336"/>
        <end position="565"/>
    </location>
</feature>
<comment type="subcellular location">
    <subcellularLocation>
        <location evidence="1">Membrane</location>
    </subcellularLocation>
</comment>
<dbReference type="PROSITE" id="PS50885">
    <property type="entry name" value="HAMP"/>
    <property type="match status" value="1"/>
</dbReference>
<evidence type="ECO:0000256" key="3">
    <source>
        <dbReference type="ARBA" id="ARBA00029447"/>
    </source>
</evidence>
<dbReference type="InterPro" id="IPR051310">
    <property type="entry name" value="MCP_chemotaxis"/>
</dbReference>
<name>A0A4Q2U2F6_9HYPH</name>
<dbReference type="SUPFAM" id="SSF158472">
    <property type="entry name" value="HAMP domain-like"/>
    <property type="match status" value="1"/>
</dbReference>
<evidence type="ECO:0000256" key="1">
    <source>
        <dbReference type="ARBA" id="ARBA00004370"/>
    </source>
</evidence>
<comment type="similarity">
    <text evidence="3">Belongs to the methyl-accepting chemotaxis (MCP) protein family.</text>
</comment>
<evidence type="ECO:0000256" key="4">
    <source>
        <dbReference type="PROSITE-ProRule" id="PRU00284"/>
    </source>
</evidence>
<reference evidence="7 8" key="1">
    <citation type="submission" date="2018-12" db="EMBL/GenBank/DDBJ databases">
        <authorList>
            <person name="Grouzdev D.S."/>
            <person name="Krutkina M.S."/>
        </authorList>
    </citation>
    <scope>NUCLEOTIDE SEQUENCE [LARGE SCALE GENOMIC DNA]</scope>
    <source>
        <strain evidence="7 8">RmlP026</strain>
    </source>
</reference>
<evidence type="ECO:0000256" key="2">
    <source>
        <dbReference type="ARBA" id="ARBA00022500"/>
    </source>
</evidence>
<dbReference type="InterPro" id="IPR003660">
    <property type="entry name" value="HAMP_dom"/>
</dbReference>
<keyword evidence="2" id="KW-0145">Chemotaxis</keyword>
<accession>A0A4Q2U2F6</accession>
<comment type="caution">
    <text evidence="7">The sequence shown here is derived from an EMBL/GenBank/DDBJ whole genome shotgun (WGS) entry which is preliminary data.</text>
</comment>
<dbReference type="FunFam" id="1.10.287.950:FF:000001">
    <property type="entry name" value="Methyl-accepting chemotaxis sensory transducer"/>
    <property type="match status" value="1"/>
</dbReference>
<dbReference type="CDD" id="cd11386">
    <property type="entry name" value="MCP_signal"/>
    <property type="match status" value="1"/>
</dbReference>
<dbReference type="PANTHER" id="PTHR43531">
    <property type="entry name" value="PROTEIN ICFG"/>
    <property type="match status" value="1"/>
</dbReference>
<evidence type="ECO:0000313" key="8">
    <source>
        <dbReference type="Proteomes" id="UP000290759"/>
    </source>
</evidence>
<dbReference type="Gene3D" id="1.10.287.950">
    <property type="entry name" value="Methyl-accepting chemotaxis protein"/>
    <property type="match status" value="1"/>
</dbReference>
<dbReference type="PROSITE" id="PS50111">
    <property type="entry name" value="CHEMOTAXIS_TRANSDUC_2"/>
    <property type="match status" value="1"/>
</dbReference>
<dbReference type="EMBL" id="QYBB01000077">
    <property type="protein sequence ID" value="RYC29031.1"/>
    <property type="molecule type" value="Genomic_DNA"/>
</dbReference>
<keyword evidence="8" id="KW-1185">Reference proteome</keyword>